<comment type="caution">
    <text evidence="1">The sequence shown here is derived from an EMBL/GenBank/DDBJ whole genome shotgun (WGS) entry which is preliminary data.</text>
</comment>
<dbReference type="RefSeq" id="WP_186888345.1">
    <property type="nucleotide sequence ID" value="NZ_JACONZ010000004.1"/>
</dbReference>
<evidence type="ECO:0000313" key="2">
    <source>
        <dbReference type="Proteomes" id="UP000659630"/>
    </source>
</evidence>
<dbReference type="EMBL" id="JACONZ010000004">
    <property type="protein sequence ID" value="MBC5581971.1"/>
    <property type="molecule type" value="Genomic_DNA"/>
</dbReference>
<protein>
    <submittedName>
        <fullName evidence="1">Uncharacterized protein</fullName>
    </submittedName>
</protein>
<keyword evidence="2" id="KW-1185">Reference proteome</keyword>
<dbReference type="Proteomes" id="UP000659630">
    <property type="component" value="Unassembled WGS sequence"/>
</dbReference>
<organism evidence="1 2">
    <name type="scientific">Anaerofilum hominis</name>
    <dbReference type="NCBI Taxonomy" id="2763016"/>
    <lineage>
        <taxon>Bacteria</taxon>
        <taxon>Bacillati</taxon>
        <taxon>Bacillota</taxon>
        <taxon>Clostridia</taxon>
        <taxon>Eubacteriales</taxon>
        <taxon>Oscillospiraceae</taxon>
        <taxon>Anaerofilum</taxon>
    </lineage>
</organism>
<name>A0A923I803_9FIRM</name>
<sequence length="76" mass="8403">MSSEGDAMAMEEAVVHRDKAYRADPALRAYYVALPGEVQIQLCRAAGPISTLGELQSAAEHLKQGWRDQMGEERLE</sequence>
<accession>A0A923I803</accession>
<proteinExistence type="predicted"/>
<gene>
    <name evidence="1" type="ORF">H8S23_10670</name>
</gene>
<dbReference type="AlphaFoldDB" id="A0A923I803"/>
<evidence type="ECO:0000313" key="1">
    <source>
        <dbReference type="EMBL" id="MBC5581971.1"/>
    </source>
</evidence>
<reference evidence="1" key="1">
    <citation type="submission" date="2020-08" db="EMBL/GenBank/DDBJ databases">
        <title>Genome public.</title>
        <authorList>
            <person name="Liu C."/>
            <person name="Sun Q."/>
        </authorList>
    </citation>
    <scope>NUCLEOTIDE SEQUENCE</scope>
    <source>
        <strain evidence="1">BX8</strain>
    </source>
</reference>